<dbReference type="Gene3D" id="3.30.1310.20">
    <property type="entry name" value="PRTase-like"/>
    <property type="match status" value="1"/>
</dbReference>
<dbReference type="GO" id="GO:0016757">
    <property type="term" value="F:glycosyltransferase activity"/>
    <property type="evidence" value="ECO:0007669"/>
    <property type="project" value="UniProtKB-KW"/>
</dbReference>
<dbReference type="OrthoDB" id="9810066at2"/>
<proteinExistence type="predicted"/>
<sequence>MSTAILFRDRVAAGEQLAPEIHRLLDKIAAVSNVAPYPIVYALPRGGLPVAVPVARRLRCPIDIVVAKKIGHPQNQELAIGAVTADGNVLWAGQTSIALQNSPTGKIALEAALSKAKLQMAVLNSGRPQQSAIAQQTRDTIAILVDDGVATGMTMAVAAQTLRSQNHIAVWLCTPVAPQTLLPWLEQWGDRIVVLHTPKSFLSVSRFYEEFPQVETRIALACLQQQKLWLGR</sequence>
<dbReference type="InterPro" id="IPR000836">
    <property type="entry name" value="PRTase_dom"/>
</dbReference>
<accession>A0A9X5E8B7</accession>
<dbReference type="CDD" id="cd06223">
    <property type="entry name" value="PRTases_typeI"/>
    <property type="match status" value="1"/>
</dbReference>
<dbReference type="InterPro" id="IPR029057">
    <property type="entry name" value="PRTase-like"/>
</dbReference>
<comment type="caution">
    <text evidence="2">The sequence shown here is derived from an EMBL/GenBank/DDBJ whole genome shotgun (WGS) entry which is preliminary data.</text>
</comment>
<dbReference type="EMBL" id="JTJC03000007">
    <property type="protein sequence ID" value="NHC37181.1"/>
    <property type="molecule type" value="Genomic_DNA"/>
</dbReference>
<evidence type="ECO:0000259" key="1">
    <source>
        <dbReference type="Pfam" id="PF00156"/>
    </source>
</evidence>
<evidence type="ECO:0000313" key="3">
    <source>
        <dbReference type="Proteomes" id="UP000031532"/>
    </source>
</evidence>
<evidence type="ECO:0000313" key="2">
    <source>
        <dbReference type="EMBL" id="NHC37181.1"/>
    </source>
</evidence>
<dbReference type="Pfam" id="PF00156">
    <property type="entry name" value="Pribosyltran"/>
    <property type="match status" value="1"/>
</dbReference>
<dbReference type="AlphaFoldDB" id="A0A9X5E8B7"/>
<reference evidence="2 3" key="1">
    <citation type="journal article" date="2015" name="Genome Announc.">
        <title>Draft Genome Sequence of the Terrestrial Cyanobacterium Scytonema millei VB511283, Isolated from Eastern India.</title>
        <authorList>
            <person name="Sen D."/>
            <person name="Chandrababunaidu M.M."/>
            <person name="Singh D."/>
            <person name="Sanghi N."/>
            <person name="Ghorai A."/>
            <person name="Mishra G.P."/>
            <person name="Madduluri M."/>
            <person name="Adhikary S.P."/>
            <person name="Tripathy S."/>
        </authorList>
    </citation>
    <scope>NUCLEOTIDE SEQUENCE [LARGE SCALE GENOMIC DNA]</scope>
    <source>
        <strain evidence="2 3">VB511283</strain>
    </source>
</reference>
<name>A0A9X5E8B7_9CYAN</name>
<keyword evidence="2" id="KW-0808">Transferase</keyword>
<keyword evidence="2" id="KW-0328">Glycosyltransferase</keyword>
<gene>
    <name evidence="2" type="ORF">QH73_0021510</name>
</gene>
<dbReference type="SUPFAM" id="SSF53271">
    <property type="entry name" value="PRTase-like"/>
    <property type="match status" value="1"/>
</dbReference>
<keyword evidence="3" id="KW-1185">Reference proteome</keyword>
<dbReference type="Gene3D" id="3.40.50.2020">
    <property type="match status" value="1"/>
</dbReference>
<dbReference type="RefSeq" id="WP_039716225.1">
    <property type="nucleotide sequence ID" value="NZ_JTJC03000007.1"/>
</dbReference>
<organism evidence="2 3">
    <name type="scientific">Scytonema millei VB511283</name>
    <dbReference type="NCBI Taxonomy" id="1245923"/>
    <lineage>
        <taxon>Bacteria</taxon>
        <taxon>Bacillati</taxon>
        <taxon>Cyanobacteriota</taxon>
        <taxon>Cyanophyceae</taxon>
        <taxon>Nostocales</taxon>
        <taxon>Scytonemataceae</taxon>
        <taxon>Scytonema</taxon>
    </lineage>
</organism>
<dbReference type="Proteomes" id="UP000031532">
    <property type="component" value="Unassembled WGS sequence"/>
</dbReference>
<protein>
    <submittedName>
        <fullName evidence="2">Phosphoribosyltransferase</fullName>
    </submittedName>
</protein>
<feature type="domain" description="Phosphoribosyltransferase" evidence="1">
    <location>
        <begin position="38"/>
        <end position="176"/>
    </location>
</feature>